<dbReference type="Proteomes" id="UP000230069">
    <property type="component" value="Unassembled WGS sequence"/>
</dbReference>
<dbReference type="EMBL" id="KZ305066">
    <property type="protein sequence ID" value="PIA31795.1"/>
    <property type="molecule type" value="Genomic_DNA"/>
</dbReference>
<dbReference type="InParanoid" id="A0A2G5CKE9"/>
<feature type="transmembrane region" description="Helical" evidence="1">
    <location>
        <begin position="12"/>
        <end position="38"/>
    </location>
</feature>
<evidence type="ECO:0000256" key="1">
    <source>
        <dbReference type="SAM" id="Phobius"/>
    </source>
</evidence>
<keyword evidence="1" id="KW-0472">Membrane</keyword>
<sequence length="95" mass="11596">MRWTLNQTKIVFLVLHFIVRNVSILYFYPWSFCLKYIFQIKNKSNRTKIKFLSIYYQKLINLRENLKSNKQVYSLMCFSSIKTINASITGEYFFR</sequence>
<dbReference type="OrthoDB" id="273141at2759"/>
<reference evidence="2 3" key="1">
    <citation type="submission" date="2017-09" db="EMBL/GenBank/DDBJ databases">
        <title>WGS assembly of Aquilegia coerulea Goldsmith.</title>
        <authorList>
            <person name="Hodges S."/>
            <person name="Kramer E."/>
            <person name="Nordborg M."/>
            <person name="Tomkins J."/>
            <person name="Borevitz J."/>
            <person name="Derieg N."/>
            <person name="Yan J."/>
            <person name="Mihaltcheva S."/>
            <person name="Hayes R.D."/>
            <person name="Rokhsar D."/>
        </authorList>
    </citation>
    <scope>NUCLEOTIDE SEQUENCE [LARGE SCALE GENOMIC DNA]</scope>
    <source>
        <strain evidence="3">cv. Goldsmith</strain>
    </source>
</reference>
<keyword evidence="3" id="KW-1185">Reference proteome</keyword>
<gene>
    <name evidence="2" type="ORF">AQUCO_04900230v1</name>
</gene>
<protein>
    <submittedName>
        <fullName evidence="2">Uncharacterized protein</fullName>
    </submittedName>
</protein>
<proteinExistence type="predicted"/>
<name>A0A2G5CKE9_AQUCA</name>
<accession>A0A2G5CKE9</accession>
<evidence type="ECO:0000313" key="2">
    <source>
        <dbReference type="EMBL" id="PIA31795.1"/>
    </source>
</evidence>
<organism evidence="2 3">
    <name type="scientific">Aquilegia coerulea</name>
    <name type="common">Rocky mountain columbine</name>
    <dbReference type="NCBI Taxonomy" id="218851"/>
    <lineage>
        <taxon>Eukaryota</taxon>
        <taxon>Viridiplantae</taxon>
        <taxon>Streptophyta</taxon>
        <taxon>Embryophyta</taxon>
        <taxon>Tracheophyta</taxon>
        <taxon>Spermatophyta</taxon>
        <taxon>Magnoliopsida</taxon>
        <taxon>Ranunculales</taxon>
        <taxon>Ranunculaceae</taxon>
        <taxon>Thalictroideae</taxon>
        <taxon>Aquilegia</taxon>
    </lineage>
</organism>
<keyword evidence="1" id="KW-1133">Transmembrane helix</keyword>
<keyword evidence="1" id="KW-0812">Transmembrane</keyword>
<evidence type="ECO:0000313" key="3">
    <source>
        <dbReference type="Proteomes" id="UP000230069"/>
    </source>
</evidence>
<dbReference type="AlphaFoldDB" id="A0A2G5CKE9"/>